<gene>
    <name evidence="9" type="ORF">INT43_007630</name>
</gene>
<organism evidence="9 10">
    <name type="scientific">Mortierella isabellina</name>
    <name type="common">Filamentous fungus</name>
    <name type="synonym">Umbelopsis isabellina</name>
    <dbReference type="NCBI Taxonomy" id="91625"/>
    <lineage>
        <taxon>Eukaryota</taxon>
        <taxon>Fungi</taxon>
        <taxon>Fungi incertae sedis</taxon>
        <taxon>Mucoromycota</taxon>
        <taxon>Mucoromycotina</taxon>
        <taxon>Umbelopsidomycetes</taxon>
        <taxon>Umbelopsidales</taxon>
        <taxon>Umbelopsidaceae</taxon>
        <taxon>Umbelopsis</taxon>
    </lineage>
</organism>
<sequence>MQQRKPQRRHSSRSRDARPYARLPPNLRAKVRETSTMVKEYDTETGNKIINDYLILEEIGRGTYGKVKLAVDLRIDEFVAVKIVERHSRRKHLEMHRSSQDRSRDRSGLPTNQGNVLKIQREIAIWKRCFHPNVVKLIEVIDDPSSKKIYLSKLIISYPMIFLEHMEGGEVVWKDEDDQPTLPLDRSRAIFRDIVNGLDYLHYRGVIHRDIKPANLLVHNDGTVKISDFGVSYLQKPYVDGVEKAEDLERELSKTAGSPAFFAPELCYTGEQRDSMEETNFAGLTRSRSMRRTSSYSRPRITKAIDVWALGVTLYCLVFGGCPFVAETEFELFNIVPREDLKFPHDDVDDTLKDLLHRLLDKNPDTRITLDEVKRHPWVIEDVPNPEQWIKDTAPESYHDIGFEGDDIDVVPPSQPNRFMRKLIKLTSAFASFTGMKKNKDSSNNGNTRIPRTDLKYQSMVSLHSRKEKIKEQRYSTGAVENWNAGLVNANSRDPTTGPDHVGLAARLSDASEDDFPGFMEFTTRRADPRPELDTQYNSRKIPFQ</sequence>
<evidence type="ECO:0000256" key="1">
    <source>
        <dbReference type="ARBA" id="ARBA00022527"/>
    </source>
</evidence>
<dbReference type="PANTHER" id="PTHR43895:SF152">
    <property type="entry name" value="SERINE_THREONINE-PROTEIN KINASE TOS3"/>
    <property type="match status" value="1"/>
</dbReference>
<keyword evidence="1" id="KW-0723">Serine/threonine-protein kinase</keyword>
<dbReference type="GO" id="GO:0005524">
    <property type="term" value="F:ATP binding"/>
    <property type="evidence" value="ECO:0007669"/>
    <property type="project" value="UniProtKB-UniRule"/>
</dbReference>
<protein>
    <recommendedName>
        <fullName evidence="8">Protein kinase domain-containing protein</fullName>
    </recommendedName>
</protein>
<evidence type="ECO:0000313" key="10">
    <source>
        <dbReference type="Proteomes" id="UP000654370"/>
    </source>
</evidence>
<evidence type="ECO:0000256" key="4">
    <source>
        <dbReference type="ARBA" id="ARBA00022777"/>
    </source>
</evidence>
<dbReference type="Gene3D" id="3.30.200.20">
    <property type="entry name" value="Phosphorylase Kinase, domain 1"/>
    <property type="match status" value="1"/>
</dbReference>
<dbReference type="CDD" id="cd14008">
    <property type="entry name" value="STKc_LKB1_CaMKK"/>
    <property type="match status" value="1"/>
</dbReference>
<dbReference type="Pfam" id="PF00069">
    <property type="entry name" value="Pkinase"/>
    <property type="match status" value="1"/>
</dbReference>
<keyword evidence="2" id="KW-0808">Transferase</keyword>
<proteinExistence type="predicted"/>
<keyword evidence="4" id="KW-0418">Kinase</keyword>
<dbReference type="PANTHER" id="PTHR43895">
    <property type="entry name" value="CALCIUM/CALMODULIN-DEPENDENT PROTEIN KINASE KINASE-RELATED"/>
    <property type="match status" value="1"/>
</dbReference>
<name>A0A8H7U972_MORIS</name>
<keyword evidence="3 6" id="KW-0547">Nucleotide-binding</keyword>
<dbReference type="GO" id="GO:0007165">
    <property type="term" value="P:signal transduction"/>
    <property type="evidence" value="ECO:0007669"/>
    <property type="project" value="TreeGrafter"/>
</dbReference>
<dbReference type="PROSITE" id="PS00107">
    <property type="entry name" value="PROTEIN_KINASE_ATP"/>
    <property type="match status" value="1"/>
</dbReference>
<dbReference type="GO" id="GO:0004674">
    <property type="term" value="F:protein serine/threonine kinase activity"/>
    <property type="evidence" value="ECO:0007669"/>
    <property type="project" value="UniProtKB-KW"/>
</dbReference>
<evidence type="ECO:0000259" key="8">
    <source>
        <dbReference type="PROSITE" id="PS50011"/>
    </source>
</evidence>
<dbReference type="InterPro" id="IPR017441">
    <property type="entry name" value="Protein_kinase_ATP_BS"/>
</dbReference>
<dbReference type="InterPro" id="IPR000719">
    <property type="entry name" value="Prot_kinase_dom"/>
</dbReference>
<evidence type="ECO:0000256" key="2">
    <source>
        <dbReference type="ARBA" id="ARBA00022679"/>
    </source>
</evidence>
<evidence type="ECO:0000256" key="3">
    <source>
        <dbReference type="ARBA" id="ARBA00022741"/>
    </source>
</evidence>
<keyword evidence="10" id="KW-1185">Reference proteome</keyword>
<dbReference type="AlphaFoldDB" id="A0A8H7U972"/>
<feature type="domain" description="Protein kinase" evidence="8">
    <location>
        <begin position="53"/>
        <end position="379"/>
    </location>
</feature>
<feature type="compositionally biased region" description="Basic residues" evidence="7">
    <location>
        <begin position="1"/>
        <end position="12"/>
    </location>
</feature>
<dbReference type="Gene3D" id="1.10.510.10">
    <property type="entry name" value="Transferase(Phosphotransferase) domain 1"/>
    <property type="match status" value="1"/>
</dbReference>
<reference evidence="9" key="1">
    <citation type="submission" date="2020-12" db="EMBL/GenBank/DDBJ databases">
        <title>Metabolic potential, ecology and presence of endohyphal bacteria is reflected in genomic diversity of Mucoromycotina.</title>
        <authorList>
            <person name="Muszewska A."/>
            <person name="Okrasinska A."/>
            <person name="Steczkiewicz K."/>
            <person name="Drgas O."/>
            <person name="Orlowska M."/>
            <person name="Perlinska-Lenart U."/>
            <person name="Aleksandrzak-Piekarczyk T."/>
            <person name="Szatraj K."/>
            <person name="Zielenkiewicz U."/>
            <person name="Pilsyk S."/>
            <person name="Malc E."/>
            <person name="Mieczkowski P."/>
            <person name="Kruszewska J.S."/>
            <person name="Biernat P."/>
            <person name="Pawlowska J."/>
        </authorList>
    </citation>
    <scope>NUCLEOTIDE SEQUENCE</scope>
    <source>
        <strain evidence="9">WA0000067209</strain>
    </source>
</reference>
<accession>A0A8H7U972</accession>
<feature type="binding site" evidence="6">
    <location>
        <position position="82"/>
    </location>
    <ligand>
        <name>ATP</name>
        <dbReference type="ChEBI" id="CHEBI:30616"/>
    </ligand>
</feature>
<evidence type="ECO:0000313" key="9">
    <source>
        <dbReference type="EMBL" id="KAG2176976.1"/>
    </source>
</evidence>
<dbReference type="PROSITE" id="PS50011">
    <property type="entry name" value="PROTEIN_KINASE_DOM"/>
    <property type="match status" value="1"/>
</dbReference>
<feature type="region of interest" description="Disordered" evidence="7">
    <location>
        <begin position="1"/>
        <end position="26"/>
    </location>
</feature>
<dbReference type="SMART" id="SM00220">
    <property type="entry name" value="S_TKc"/>
    <property type="match status" value="1"/>
</dbReference>
<feature type="compositionally biased region" description="Basic and acidic residues" evidence="7">
    <location>
        <begin position="523"/>
        <end position="533"/>
    </location>
</feature>
<dbReference type="EMBL" id="JAEPQZ010000009">
    <property type="protein sequence ID" value="KAG2176976.1"/>
    <property type="molecule type" value="Genomic_DNA"/>
</dbReference>
<dbReference type="SUPFAM" id="SSF56112">
    <property type="entry name" value="Protein kinase-like (PK-like)"/>
    <property type="match status" value="1"/>
</dbReference>
<dbReference type="InterPro" id="IPR008271">
    <property type="entry name" value="Ser/Thr_kinase_AS"/>
</dbReference>
<dbReference type="OrthoDB" id="68483at2759"/>
<feature type="region of interest" description="Disordered" evidence="7">
    <location>
        <begin position="90"/>
        <end position="112"/>
    </location>
</feature>
<dbReference type="Proteomes" id="UP000654370">
    <property type="component" value="Unassembled WGS sequence"/>
</dbReference>
<evidence type="ECO:0000256" key="6">
    <source>
        <dbReference type="PROSITE-ProRule" id="PRU10141"/>
    </source>
</evidence>
<dbReference type="InterPro" id="IPR011009">
    <property type="entry name" value="Kinase-like_dom_sf"/>
</dbReference>
<evidence type="ECO:0000256" key="7">
    <source>
        <dbReference type="SAM" id="MobiDB-lite"/>
    </source>
</evidence>
<feature type="compositionally biased region" description="Basic and acidic residues" evidence="7">
    <location>
        <begin position="95"/>
        <end position="107"/>
    </location>
</feature>
<feature type="region of interest" description="Disordered" evidence="7">
    <location>
        <begin position="522"/>
        <end position="545"/>
    </location>
</feature>
<evidence type="ECO:0000256" key="5">
    <source>
        <dbReference type="ARBA" id="ARBA00022840"/>
    </source>
</evidence>
<keyword evidence="5 6" id="KW-0067">ATP-binding</keyword>
<comment type="caution">
    <text evidence="9">The sequence shown here is derived from an EMBL/GenBank/DDBJ whole genome shotgun (WGS) entry which is preliminary data.</text>
</comment>
<dbReference type="PROSITE" id="PS00108">
    <property type="entry name" value="PROTEIN_KINASE_ST"/>
    <property type="match status" value="1"/>
</dbReference>